<keyword evidence="1" id="KW-0472">Membrane</keyword>
<keyword evidence="1" id="KW-1133">Transmembrane helix</keyword>
<keyword evidence="3" id="KW-1185">Reference proteome</keyword>
<evidence type="ECO:0000256" key="1">
    <source>
        <dbReference type="SAM" id="Phobius"/>
    </source>
</evidence>
<accession>A0A1X1YC73</accession>
<dbReference type="Proteomes" id="UP000193487">
    <property type="component" value="Unassembled WGS sequence"/>
</dbReference>
<evidence type="ECO:0008006" key="4">
    <source>
        <dbReference type="Google" id="ProtNLM"/>
    </source>
</evidence>
<dbReference type="EMBL" id="LQPE01000031">
    <property type="protein sequence ID" value="ORW08634.1"/>
    <property type="molecule type" value="Genomic_DNA"/>
</dbReference>
<comment type="caution">
    <text evidence="2">The sequence shown here is derived from an EMBL/GenBank/DDBJ whole genome shotgun (WGS) entry which is preliminary data.</text>
</comment>
<sequence>MNPGEVAALALLFGVFLPGTWMASRGDPRSRLVGLEFASVAVVMTVMLVAVAWQRNLDLIVALVLALVTLPGTMVFTRLLAGKP</sequence>
<gene>
    <name evidence="2" type="ORF">AWC14_23140</name>
</gene>
<feature type="transmembrane region" description="Helical" evidence="1">
    <location>
        <begin position="6"/>
        <end position="23"/>
    </location>
</feature>
<organism evidence="2 3">
    <name type="scientific">Mycobacterium kyorinense</name>
    <dbReference type="NCBI Taxonomy" id="487514"/>
    <lineage>
        <taxon>Bacteria</taxon>
        <taxon>Bacillati</taxon>
        <taxon>Actinomycetota</taxon>
        <taxon>Actinomycetes</taxon>
        <taxon>Mycobacteriales</taxon>
        <taxon>Mycobacteriaceae</taxon>
        <taxon>Mycobacterium</taxon>
    </lineage>
</organism>
<reference evidence="2 3" key="1">
    <citation type="submission" date="2016-01" db="EMBL/GenBank/DDBJ databases">
        <title>The new phylogeny of the genus Mycobacterium.</title>
        <authorList>
            <person name="Tarcisio F."/>
            <person name="Conor M."/>
            <person name="Antonella G."/>
            <person name="Elisabetta G."/>
            <person name="Giulia F.S."/>
            <person name="Sara T."/>
            <person name="Anna F."/>
            <person name="Clotilde B."/>
            <person name="Roberto B."/>
            <person name="Veronica D.S."/>
            <person name="Fabio R."/>
            <person name="Monica P."/>
            <person name="Olivier J."/>
            <person name="Enrico T."/>
            <person name="Nicola S."/>
        </authorList>
    </citation>
    <scope>NUCLEOTIDE SEQUENCE [LARGE SCALE GENOMIC DNA]</scope>
    <source>
        <strain evidence="2 3">DSM 45166</strain>
    </source>
</reference>
<proteinExistence type="predicted"/>
<evidence type="ECO:0000313" key="3">
    <source>
        <dbReference type="Proteomes" id="UP000193487"/>
    </source>
</evidence>
<name>A0A1X1YC73_9MYCO</name>
<evidence type="ECO:0000313" key="2">
    <source>
        <dbReference type="EMBL" id="ORW08634.1"/>
    </source>
</evidence>
<dbReference type="AlphaFoldDB" id="A0A1X1YC73"/>
<protein>
    <recommendedName>
        <fullName evidence="4">Cation:proton antiporter</fullName>
    </recommendedName>
</protein>
<feature type="transmembrane region" description="Helical" evidence="1">
    <location>
        <begin position="59"/>
        <end position="81"/>
    </location>
</feature>
<keyword evidence="1" id="KW-0812">Transmembrane</keyword>
<dbReference type="RefSeq" id="WP_045376856.1">
    <property type="nucleotide sequence ID" value="NZ_BBKA01000038.1"/>
</dbReference>
<feature type="transmembrane region" description="Helical" evidence="1">
    <location>
        <begin position="35"/>
        <end position="53"/>
    </location>
</feature>